<dbReference type="CDD" id="cd22928">
    <property type="entry name" value="HFD_POLE3_DPB4"/>
    <property type="match status" value="1"/>
</dbReference>
<protein>
    <recommendedName>
        <fullName evidence="4">DNA polymerase epsilon subunit D</fullName>
    </recommendedName>
    <alternativeName>
        <fullName evidence="5">DNA polymerase II subunit D</fullName>
    </alternativeName>
</protein>
<evidence type="ECO:0000256" key="2">
    <source>
        <dbReference type="ARBA" id="ARBA00022705"/>
    </source>
</evidence>
<gene>
    <name evidence="8" type="ORF">PHISCL_06970</name>
</gene>
<dbReference type="GO" id="GO:0031507">
    <property type="term" value="P:heterochromatin formation"/>
    <property type="evidence" value="ECO:0007669"/>
    <property type="project" value="TreeGrafter"/>
</dbReference>
<dbReference type="GO" id="GO:0006272">
    <property type="term" value="P:leading strand elongation"/>
    <property type="evidence" value="ECO:0007669"/>
    <property type="project" value="TreeGrafter"/>
</dbReference>
<keyword evidence="2" id="KW-0235">DNA replication</keyword>
<dbReference type="GO" id="GO:0008622">
    <property type="term" value="C:epsilon DNA polymerase complex"/>
    <property type="evidence" value="ECO:0007669"/>
    <property type="project" value="TreeGrafter"/>
</dbReference>
<feature type="compositionally biased region" description="Acidic residues" evidence="6">
    <location>
        <begin position="184"/>
        <end position="208"/>
    </location>
</feature>
<evidence type="ECO:0000256" key="4">
    <source>
        <dbReference type="ARBA" id="ARBA00039775"/>
    </source>
</evidence>
<evidence type="ECO:0000313" key="9">
    <source>
        <dbReference type="Proteomes" id="UP000266188"/>
    </source>
</evidence>
<evidence type="ECO:0000256" key="6">
    <source>
        <dbReference type="SAM" id="MobiDB-lite"/>
    </source>
</evidence>
<dbReference type="EMBL" id="MVGC01000284">
    <property type="protein sequence ID" value="RJE20697.1"/>
    <property type="molecule type" value="Genomic_DNA"/>
</dbReference>
<evidence type="ECO:0000256" key="5">
    <source>
        <dbReference type="ARBA" id="ARBA00042096"/>
    </source>
</evidence>
<feature type="compositionally biased region" description="Polar residues" evidence="6">
    <location>
        <begin position="1"/>
        <end position="11"/>
    </location>
</feature>
<name>A0A3A2ZH36_9EURO</name>
<comment type="caution">
    <text evidence="8">The sequence shown here is derived from an EMBL/GenBank/DDBJ whole genome shotgun (WGS) entry which is preliminary data.</text>
</comment>
<sequence length="236" mass="26001">MPPRKSTSATPADSEETQDLPQTQSQPVTATEQQLKARAEGGVSVEDYLLPRSLTLRLAKSVLPPNTAIQKDAVLAIQKAATVFVSYLSSHANEATLKRTVAPSDVFDALSEIEFDSFRERLEKELDAHTEQKAGKRRAKKGSGDGVAGAGGESAAGGEENTARGAKRVKRASGEREGLIRENEVEDGDGDETQDEPEMMNEVEEDDGIWMKRKRKKTRVKMKRAKRKRILIELRI</sequence>
<accession>A0A3A2ZH36</accession>
<feature type="domain" description="Transcription factor CBF/NF-Y/archaeal histone" evidence="7">
    <location>
        <begin position="56"/>
        <end position="109"/>
    </location>
</feature>
<dbReference type="PANTHER" id="PTHR46172">
    <property type="entry name" value="DNA POLYMERASE EPSILON SUBUNIT 3"/>
    <property type="match status" value="1"/>
</dbReference>
<dbReference type="PANTHER" id="PTHR46172:SF1">
    <property type="entry name" value="DNA POLYMERASE EPSILON SUBUNIT 3"/>
    <property type="match status" value="1"/>
</dbReference>
<feature type="compositionally biased region" description="Polar residues" evidence="6">
    <location>
        <begin position="19"/>
        <end position="34"/>
    </location>
</feature>
<dbReference type="InterPro" id="IPR003958">
    <property type="entry name" value="CBFA_NFYB_domain"/>
</dbReference>
<reference evidence="9" key="1">
    <citation type="submission" date="2017-02" db="EMBL/GenBank/DDBJ databases">
        <authorList>
            <person name="Tafer H."/>
            <person name="Lopandic K."/>
        </authorList>
    </citation>
    <scope>NUCLEOTIDE SEQUENCE [LARGE SCALE GENOMIC DNA]</scope>
    <source>
        <strain evidence="9">CBS 366.77</strain>
    </source>
</reference>
<dbReference type="STRING" id="2070753.A0A3A2ZH36"/>
<dbReference type="Gene3D" id="1.10.20.10">
    <property type="entry name" value="Histone, subunit A"/>
    <property type="match status" value="1"/>
</dbReference>
<dbReference type="AlphaFoldDB" id="A0A3A2ZH36"/>
<dbReference type="GO" id="GO:0008623">
    <property type="term" value="C:CHRAC"/>
    <property type="evidence" value="ECO:0007669"/>
    <property type="project" value="TreeGrafter"/>
</dbReference>
<keyword evidence="9" id="KW-1185">Reference proteome</keyword>
<organism evidence="8 9">
    <name type="scientific">Aspergillus sclerotialis</name>
    <dbReference type="NCBI Taxonomy" id="2070753"/>
    <lineage>
        <taxon>Eukaryota</taxon>
        <taxon>Fungi</taxon>
        <taxon>Dikarya</taxon>
        <taxon>Ascomycota</taxon>
        <taxon>Pezizomycotina</taxon>
        <taxon>Eurotiomycetes</taxon>
        <taxon>Eurotiomycetidae</taxon>
        <taxon>Eurotiales</taxon>
        <taxon>Aspergillaceae</taxon>
        <taxon>Aspergillus</taxon>
        <taxon>Aspergillus subgen. Polypaecilum</taxon>
    </lineage>
</organism>
<proteinExistence type="predicted"/>
<evidence type="ECO:0000256" key="3">
    <source>
        <dbReference type="ARBA" id="ARBA00023242"/>
    </source>
</evidence>
<comment type="subcellular location">
    <subcellularLocation>
        <location evidence="1">Nucleus</location>
    </subcellularLocation>
</comment>
<feature type="region of interest" description="Disordered" evidence="6">
    <location>
        <begin position="1"/>
        <end position="37"/>
    </location>
</feature>
<evidence type="ECO:0000259" key="7">
    <source>
        <dbReference type="Pfam" id="PF00808"/>
    </source>
</evidence>
<dbReference type="GO" id="GO:0006974">
    <property type="term" value="P:DNA damage response"/>
    <property type="evidence" value="ECO:0007669"/>
    <property type="project" value="TreeGrafter"/>
</dbReference>
<feature type="compositionally biased region" description="Gly residues" evidence="6">
    <location>
        <begin position="144"/>
        <end position="155"/>
    </location>
</feature>
<feature type="region of interest" description="Disordered" evidence="6">
    <location>
        <begin position="126"/>
        <end position="208"/>
    </location>
</feature>
<evidence type="ECO:0000256" key="1">
    <source>
        <dbReference type="ARBA" id="ARBA00004123"/>
    </source>
</evidence>
<dbReference type="InterPro" id="IPR051377">
    <property type="entry name" value="DNA_Pol-Epsilon_Subunit"/>
</dbReference>
<dbReference type="GO" id="GO:0046982">
    <property type="term" value="F:protein heterodimerization activity"/>
    <property type="evidence" value="ECO:0007669"/>
    <property type="project" value="InterPro"/>
</dbReference>
<keyword evidence="3" id="KW-0539">Nucleus</keyword>
<feature type="compositionally biased region" description="Basic and acidic residues" evidence="6">
    <location>
        <begin position="172"/>
        <end position="183"/>
    </location>
</feature>
<dbReference type="InterPro" id="IPR009072">
    <property type="entry name" value="Histone-fold"/>
</dbReference>
<dbReference type="OrthoDB" id="1707486at2759"/>
<dbReference type="SUPFAM" id="SSF47113">
    <property type="entry name" value="Histone-fold"/>
    <property type="match status" value="1"/>
</dbReference>
<dbReference type="Pfam" id="PF00808">
    <property type="entry name" value="CBFD_NFYB_HMF"/>
    <property type="match status" value="1"/>
</dbReference>
<dbReference type="GO" id="GO:0031490">
    <property type="term" value="F:chromatin DNA binding"/>
    <property type="evidence" value="ECO:0007669"/>
    <property type="project" value="TreeGrafter"/>
</dbReference>
<dbReference type="Proteomes" id="UP000266188">
    <property type="component" value="Unassembled WGS sequence"/>
</dbReference>
<evidence type="ECO:0000313" key="8">
    <source>
        <dbReference type="EMBL" id="RJE20697.1"/>
    </source>
</evidence>